<gene>
    <name evidence="1" type="ORF">WMW72_00050</name>
</gene>
<sequence length="109" mass="12675">MKETLLVKHAVGGRTFIDTGKQPLAYEVAQEEEGWRFVIQIPLSDKVEEILEWKSELNVFIFQEYPDRPTVKTWYYVKDGPVEYDAGQGKLRIYADSRIVYVPDEFSIG</sequence>
<accession>A0ABU9DDS6</accession>
<dbReference type="EMBL" id="JBBPCC010000001">
    <property type="protein sequence ID" value="MEK8126297.1"/>
    <property type="molecule type" value="Genomic_DNA"/>
</dbReference>
<protein>
    <submittedName>
        <fullName evidence="1">Uncharacterized protein</fullName>
    </submittedName>
</protein>
<proteinExistence type="predicted"/>
<evidence type="ECO:0000313" key="1">
    <source>
        <dbReference type="EMBL" id="MEK8126297.1"/>
    </source>
</evidence>
<dbReference type="Proteomes" id="UP001469365">
    <property type="component" value="Unassembled WGS sequence"/>
</dbReference>
<comment type="caution">
    <text evidence="1">The sequence shown here is derived from an EMBL/GenBank/DDBJ whole genome shotgun (WGS) entry which is preliminary data.</text>
</comment>
<evidence type="ECO:0000313" key="2">
    <source>
        <dbReference type="Proteomes" id="UP001469365"/>
    </source>
</evidence>
<reference evidence="1 2" key="1">
    <citation type="submission" date="2024-04" db="EMBL/GenBank/DDBJ databases">
        <title>draft genome sequnece of Paenibacillus filicis.</title>
        <authorList>
            <person name="Kim D.-U."/>
        </authorList>
    </citation>
    <scope>NUCLEOTIDE SEQUENCE [LARGE SCALE GENOMIC DNA]</scope>
    <source>
        <strain evidence="1 2">KACC14197</strain>
    </source>
</reference>
<dbReference type="RefSeq" id="WP_341413357.1">
    <property type="nucleotide sequence ID" value="NZ_JBBPCC010000001.1"/>
</dbReference>
<keyword evidence="2" id="KW-1185">Reference proteome</keyword>
<organism evidence="1 2">
    <name type="scientific">Paenibacillus filicis</name>
    <dbReference type="NCBI Taxonomy" id="669464"/>
    <lineage>
        <taxon>Bacteria</taxon>
        <taxon>Bacillati</taxon>
        <taxon>Bacillota</taxon>
        <taxon>Bacilli</taxon>
        <taxon>Bacillales</taxon>
        <taxon>Paenibacillaceae</taxon>
        <taxon>Paenibacillus</taxon>
    </lineage>
</organism>
<name>A0ABU9DDS6_9BACL</name>